<evidence type="ECO:0000256" key="2">
    <source>
        <dbReference type="ARBA" id="ARBA00022692"/>
    </source>
</evidence>
<keyword evidence="4 5" id="KW-0472">Membrane</keyword>
<sequence>MASTTKNTMFMITASIGQKLVAFVYFTLIARQLGAAGVGIYFFALSFTTIFVVFVDLGLNSVLIRESSKYKENIQTYFSNVLFAKFILGILAYIGVIITINAMGYDIDVKALVYISGITMLFDSLHLSIYGVLRALGNLKYEAIGIVMSQTLTFAIGGFFLYNGFPLIYLMCAFLIPSIINVLFASTLLYKKYKISLRPKYDKKVFIRLVQIAIPFAVAAIFARVYSYADSIILSKLAGNEAVGWYSIPYKITYAFQFIPLAFVAALYPRFSEYFVNDKKKLVELFEKSLRYLLIVVFPISVGIAVLAKDIVLYLYTPEFVNSILPLQILVGGLVFSFIGFPIGAFLNACDKQKTQTAIVCFAMVINITLNLLLIPKFGVVGAAISALVGNFLLTILGYAVVPQIIKLKHSKVLQMFGKSVLSAGVMGVCVWWTNLYVNFFVSIAVGMVVYFIFVLATRILTLGQFYEAYLLFRKK</sequence>
<evidence type="ECO:0000256" key="1">
    <source>
        <dbReference type="ARBA" id="ARBA00004141"/>
    </source>
</evidence>
<keyword evidence="3 5" id="KW-1133">Transmembrane helix</keyword>
<feature type="transmembrane region" description="Helical" evidence="5">
    <location>
        <begin position="357"/>
        <end position="375"/>
    </location>
</feature>
<proteinExistence type="predicted"/>
<dbReference type="PANTHER" id="PTHR43424">
    <property type="entry name" value="LOCUS PUTATIVE PROTEIN 1-RELATED"/>
    <property type="match status" value="1"/>
</dbReference>
<dbReference type="GO" id="GO:0016020">
    <property type="term" value="C:membrane"/>
    <property type="evidence" value="ECO:0007669"/>
    <property type="project" value="UniProtKB-SubCell"/>
</dbReference>
<feature type="transmembrane region" description="Helical" evidence="5">
    <location>
        <begin position="209"/>
        <end position="228"/>
    </location>
</feature>
<comment type="subcellular location">
    <subcellularLocation>
        <location evidence="1">Membrane</location>
        <topology evidence="1">Multi-pass membrane protein</topology>
    </subcellularLocation>
</comment>
<evidence type="ECO:0000313" key="6">
    <source>
        <dbReference type="EMBL" id="PJA89912.1"/>
    </source>
</evidence>
<dbReference type="CDD" id="cd13128">
    <property type="entry name" value="MATE_Wzx_like"/>
    <property type="match status" value="1"/>
</dbReference>
<feature type="transmembrane region" description="Helical" evidence="5">
    <location>
        <begin position="168"/>
        <end position="189"/>
    </location>
</feature>
<feature type="transmembrane region" description="Helical" evidence="5">
    <location>
        <begin position="248"/>
        <end position="271"/>
    </location>
</feature>
<feature type="transmembrane region" description="Helical" evidence="5">
    <location>
        <begin position="40"/>
        <end position="62"/>
    </location>
</feature>
<feature type="transmembrane region" description="Helical" evidence="5">
    <location>
        <begin position="440"/>
        <end position="467"/>
    </location>
</feature>
<dbReference type="PANTHER" id="PTHR43424:SF1">
    <property type="entry name" value="LOCUS PUTATIVE PROTEIN 1-RELATED"/>
    <property type="match status" value="1"/>
</dbReference>
<dbReference type="AlphaFoldDB" id="A0A2M7Z777"/>
<gene>
    <name evidence="6" type="ORF">CO137_01655</name>
</gene>
<reference evidence="7" key="1">
    <citation type="submission" date="2017-09" db="EMBL/GenBank/DDBJ databases">
        <title>Depth-based differentiation of microbial function through sediment-hosted aquifers and enrichment of novel symbionts in the deep terrestrial subsurface.</title>
        <authorList>
            <person name="Probst A.J."/>
            <person name="Ladd B."/>
            <person name="Jarett J.K."/>
            <person name="Geller-Mcgrath D.E."/>
            <person name="Sieber C.M.K."/>
            <person name="Emerson J.B."/>
            <person name="Anantharaman K."/>
            <person name="Thomas B.C."/>
            <person name="Malmstrom R."/>
            <person name="Stieglmeier M."/>
            <person name="Klingl A."/>
            <person name="Woyke T."/>
            <person name="Ryan C.M."/>
            <person name="Banfield J.F."/>
        </authorList>
    </citation>
    <scope>NUCLEOTIDE SEQUENCE [LARGE SCALE GENOMIC DNA]</scope>
</reference>
<dbReference type="EMBL" id="PFVJ01000037">
    <property type="protein sequence ID" value="PJA89912.1"/>
    <property type="molecule type" value="Genomic_DNA"/>
</dbReference>
<feature type="transmembrane region" description="Helical" evidence="5">
    <location>
        <begin position="414"/>
        <end position="434"/>
    </location>
</feature>
<comment type="caution">
    <text evidence="6">The sequence shown here is derived from an EMBL/GenBank/DDBJ whole genome shotgun (WGS) entry which is preliminary data.</text>
</comment>
<evidence type="ECO:0000313" key="7">
    <source>
        <dbReference type="Proteomes" id="UP000230843"/>
    </source>
</evidence>
<feature type="transmembrane region" description="Helical" evidence="5">
    <location>
        <begin position="381"/>
        <end position="402"/>
    </location>
</feature>
<feature type="transmembrane region" description="Helical" evidence="5">
    <location>
        <begin position="292"/>
        <end position="317"/>
    </location>
</feature>
<organism evidence="6 7">
    <name type="scientific">Candidatus Magasanikbacteria bacterium CG_4_9_14_3_um_filter_32_9</name>
    <dbReference type="NCBI Taxonomy" id="1974644"/>
    <lineage>
        <taxon>Bacteria</taxon>
        <taxon>Candidatus Magasanikiibacteriota</taxon>
    </lineage>
</organism>
<dbReference type="InterPro" id="IPR052556">
    <property type="entry name" value="PolySynth_Transporter"/>
</dbReference>
<evidence type="ECO:0000256" key="4">
    <source>
        <dbReference type="ARBA" id="ARBA00023136"/>
    </source>
</evidence>
<protein>
    <submittedName>
        <fullName evidence="6">Uncharacterized protein</fullName>
    </submittedName>
</protein>
<feature type="transmembrane region" description="Helical" evidence="5">
    <location>
        <begin position="144"/>
        <end position="162"/>
    </location>
</feature>
<feature type="transmembrane region" description="Helical" evidence="5">
    <location>
        <begin position="82"/>
        <end position="105"/>
    </location>
</feature>
<keyword evidence="2 5" id="KW-0812">Transmembrane</keyword>
<dbReference type="Pfam" id="PF01943">
    <property type="entry name" value="Polysacc_synt"/>
    <property type="match status" value="1"/>
</dbReference>
<feature type="transmembrane region" description="Helical" evidence="5">
    <location>
        <begin position="329"/>
        <end position="350"/>
    </location>
</feature>
<name>A0A2M7Z777_9BACT</name>
<accession>A0A2M7Z777</accession>
<feature type="transmembrane region" description="Helical" evidence="5">
    <location>
        <begin position="111"/>
        <end position="132"/>
    </location>
</feature>
<dbReference type="Proteomes" id="UP000230843">
    <property type="component" value="Unassembled WGS sequence"/>
</dbReference>
<dbReference type="InterPro" id="IPR002797">
    <property type="entry name" value="Polysacc_synth"/>
</dbReference>
<evidence type="ECO:0000256" key="5">
    <source>
        <dbReference type="SAM" id="Phobius"/>
    </source>
</evidence>
<evidence type="ECO:0000256" key="3">
    <source>
        <dbReference type="ARBA" id="ARBA00022989"/>
    </source>
</evidence>